<dbReference type="PROSITE" id="PS51910">
    <property type="entry name" value="GH18_2"/>
    <property type="match status" value="1"/>
</dbReference>
<organism evidence="7 8">
    <name type="scientific">Potamilus streckersoni</name>
    <dbReference type="NCBI Taxonomy" id="2493646"/>
    <lineage>
        <taxon>Eukaryota</taxon>
        <taxon>Metazoa</taxon>
        <taxon>Spiralia</taxon>
        <taxon>Lophotrochozoa</taxon>
        <taxon>Mollusca</taxon>
        <taxon>Bivalvia</taxon>
        <taxon>Autobranchia</taxon>
        <taxon>Heteroconchia</taxon>
        <taxon>Palaeoheterodonta</taxon>
        <taxon>Unionida</taxon>
        <taxon>Unionoidea</taxon>
        <taxon>Unionidae</taxon>
        <taxon>Ambleminae</taxon>
        <taxon>Lampsilini</taxon>
        <taxon>Potamilus</taxon>
    </lineage>
</organism>
<keyword evidence="2 3" id="KW-0326">Glycosidase</keyword>
<dbReference type="GO" id="GO:0004568">
    <property type="term" value="F:chitinase activity"/>
    <property type="evidence" value="ECO:0007669"/>
    <property type="project" value="TreeGrafter"/>
</dbReference>
<dbReference type="PANTHER" id="PTHR11177">
    <property type="entry name" value="CHITINASE"/>
    <property type="match status" value="1"/>
</dbReference>
<dbReference type="GO" id="GO:0005576">
    <property type="term" value="C:extracellular region"/>
    <property type="evidence" value="ECO:0007669"/>
    <property type="project" value="TreeGrafter"/>
</dbReference>
<reference evidence="7" key="1">
    <citation type="journal article" date="2021" name="Genome Biol. Evol.">
        <title>A High-Quality Reference Genome for a Parasitic Bivalve with Doubly Uniparental Inheritance (Bivalvia: Unionida).</title>
        <authorList>
            <person name="Smith C.H."/>
        </authorList>
    </citation>
    <scope>NUCLEOTIDE SEQUENCE</scope>
    <source>
        <strain evidence="7">CHS0354</strain>
    </source>
</reference>
<dbReference type="EMBL" id="JAEAOA010002308">
    <property type="protein sequence ID" value="KAK3584004.1"/>
    <property type="molecule type" value="Genomic_DNA"/>
</dbReference>
<dbReference type="InterPro" id="IPR001223">
    <property type="entry name" value="Glyco_hydro18_cat"/>
</dbReference>
<reference evidence="7" key="3">
    <citation type="submission" date="2023-05" db="EMBL/GenBank/DDBJ databases">
        <authorList>
            <person name="Smith C.H."/>
        </authorList>
    </citation>
    <scope>NUCLEOTIDE SEQUENCE</scope>
    <source>
        <strain evidence="7">CHS0354</strain>
        <tissue evidence="7">Mantle</tissue>
    </source>
</reference>
<dbReference type="GO" id="GO:0005975">
    <property type="term" value="P:carbohydrate metabolic process"/>
    <property type="evidence" value="ECO:0007669"/>
    <property type="project" value="InterPro"/>
</dbReference>
<keyword evidence="1 3" id="KW-0378">Hydrolase</keyword>
<dbReference type="InterPro" id="IPR050314">
    <property type="entry name" value="Glycosyl_Hydrlase_18"/>
</dbReference>
<feature type="region of interest" description="Disordered" evidence="5">
    <location>
        <begin position="40"/>
        <end position="63"/>
    </location>
</feature>
<evidence type="ECO:0000256" key="4">
    <source>
        <dbReference type="RuleBase" id="RU004453"/>
    </source>
</evidence>
<accession>A0AAE0S2J8</accession>
<gene>
    <name evidence="7" type="ORF">CHS0354_039473</name>
</gene>
<evidence type="ECO:0000313" key="8">
    <source>
        <dbReference type="Proteomes" id="UP001195483"/>
    </source>
</evidence>
<dbReference type="GO" id="GO:0008061">
    <property type="term" value="F:chitin binding"/>
    <property type="evidence" value="ECO:0007669"/>
    <property type="project" value="TreeGrafter"/>
</dbReference>
<feature type="domain" description="GH18" evidence="6">
    <location>
        <begin position="1"/>
        <end position="63"/>
    </location>
</feature>
<evidence type="ECO:0000256" key="1">
    <source>
        <dbReference type="ARBA" id="ARBA00022801"/>
    </source>
</evidence>
<evidence type="ECO:0000256" key="5">
    <source>
        <dbReference type="SAM" id="MobiDB-lite"/>
    </source>
</evidence>
<keyword evidence="8" id="KW-1185">Reference proteome</keyword>
<dbReference type="PANTHER" id="PTHR11177:SF317">
    <property type="entry name" value="CHITINASE 12-RELATED"/>
    <property type="match status" value="1"/>
</dbReference>
<comment type="similarity">
    <text evidence="4">Belongs to the glycosyl hydrolase 18 family.</text>
</comment>
<dbReference type="Pfam" id="PF00704">
    <property type="entry name" value="Glyco_hydro_18"/>
    <property type="match status" value="1"/>
</dbReference>
<protein>
    <recommendedName>
        <fullName evidence="6">GH18 domain-containing protein</fullName>
    </recommendedName>
</protein>
<dbReference type="AlphaFoldDB" id="A0AAE0S2J8"/>
<dbReference type="PROSITE" id="PS01095">
    <property type="entry name" value="GH18_1"/>
    <property type="match status" value="1"/>
</dbReference>
<comment type="caution">
    <text evidence="7">The sequence shown here is derived from an EMBL/GenBank/DDBJ whole genome shotgun (WGS) entry which is preliminary data.</text>
</comment>
<evidence type="ECO:0000313" key="7">
    <source>
        <dbReference type="EMBL" id="KAK3584004.1"/>
    </source>
</evidence>
<dbReference type="GO" id="GO:0006032">
    <property type="term" value="P:chitin catabolic process"/>
    <property type="evidence" value="ECO:0007669"/>
    <property type="project" value="TreeGrafter"/>
</dbReference>
<dbReference type="Proteomes" id="UP001195483">
    <property type="component" value="Unassembled WGS sequence"/>
</dbReference>
<dbReference type="InterPro" id="IPR001579">
    <property type="entry name" value="Glyco_hydro_18_chit_AS"/>
</dbReference>
<name>A0AAE0S2J8_9BIVA</name>
<sequence>MKFHKTVESRANMNRFAQNAIAFMRSHNLDGLDMDWEFPTTRGSPATDKQAYAPKNVRAKREV</sequence>
<evidence type="ECO:0000259" key="6">
    <source>
        <dbReference type="PROSITE" id="PS51910"/>
    </source>
</evidence>
<reference evidence="7" key="2">
    <citation type="journal article" date="2021" name="Genome Biol. Evol.">
        <title>Developing a high-quality reference genome for a parasitic bivalve with doubly uniparental inheritance (Bivalvia: Unionida).</title>
        <authorList>
            <person name="Smith C.H."/>
        </authorList>
    </citation>
    <scope>NUCLEOTIDE SEQUENCE</scope>
    <source>
        <strain evidence="7">CHS0354</strain>
        <tissue evidence="7">Mantle</tissue>
    </source>
</reference>
<dbReference type="SUPFAM" id="SSF51445">
    <property type="entry name" value="(Trans)glycosidases"/>
    <property type="match status" value="1"/>
</dbReference>
<dbReference type="Gene3D" id="3.20.20.80">
    <property type="entry name" value="Glycosidases"/>
    <property type="match status" value="1"/>
</dbReference>
<evidence type="ECO:0000256" key="2">
    <source>
        <dbReference type="ARBA" id="ARBA00023295"/>
    </source>
</evidence>
<proteinExistence type="inferred from homology"/>
<dbReference type="InterPro" id="IPR017853">
    <property type="entry name" value="GH"/>
</dbReference>
<evidence type="ECO:0000256" key="3">
    <source>
        <dbReference type="RuleBase" id="RU000489"/>
    </source>
</evidence>